<dbReference type="EMBL" id="SEHH01000048">
    <property type="protein sequence ID" value="TBX45355.1"/>
    <property type="molecule type" value="Genomic_DNA"/>
</dbReference>
<gene>
    <name evidence="3" type="ORF">EUZ87_05975</name>
    <name evidence="1" type="ORF">LP667_05700</name>
    <name evidence="2" type="ORF">LPPLD21_02520</name>
</gene>
<keyword evidence="4" id="KW-1185">Reference proteome</keyword>
<evidence type="ECO:0000313" key="4">
    <source>
        <dbReference type="Proteomes" id="UP000236162"/>
    </source>
</evidence>
<dbReference type="GeneID" id="79806999"/>
<organism evidence="3 6">
    <name type="scientific">Lactiplantibacillus paraplantarum</name>
    <dbReference type="NCBI Taxonomy" id="60520"/>
    <lineage>
        <taxon>Bacteria</taxon>
        <taxon>Bacillati</taxon>
        <taxon>Bacillota</taxon>
        <taxon>Bacilli</taxon>
        <taxon>Lactobacillales</taxon>
        <taxon>Lactobacillaceae</taxon>
        <taxon>Lactiplantibacillus</taxon>
    </lineage>
</organism>
<evidence type="ECO:0000313" key="6">
    <source>
        <dbReference type="Proteomes" id="UP000292648"/>
    </source>
</evidence>
<protein>
    <recommendedName>
        <fullName evidence="7">CobQ/CobB/MinD/ParA nucleotide binding domain-containing protein</fullName>
    </recommendedName>
</protein>
<dbReference type="AlphaFoldDB" id="A0A2I9DSB6"/>
<dbReference type="Proteomes" id="UP000236162">
    <property type="component" value="Unassembled WGS sequence"/>
</dbReference>
<reference evidence="2 4" key="1">
    <citation type="submission" date="2017-04" db="EMBL/GenBank/DDBJ databases">
        <title>In vitro and in silico characterization of Lactobacillus paraplantarum D2-1, a starter culture for soymilk fermentation.</title>
        <authorList>
            <person name="Endo A."/>
            <person name="Sasaki F."/>
            <person name="Maeno S."/>
            <person name="Kanesaki Y."/>
            <person name="Kubota E."/>
            <person name="Torres G.A."/>
            <person name="Tomita S."/>
            <person name="Nakagawa J."/>
        </authorList>
    </citation>
    <scope>NUCLEOTIDE SEQUENCE [LARGE SCALE GENOMIC DNA]</scope>
    <source>
        <strain evidence="2 4">D2-1</strain>
    </source>
</reference>
<reference evidence="3 6" key="3">
    <citation type="submission" date="2019-01" db="EMBL/GenBank/DDBJ databases">
        <title>Draft genome sequence of Lactobacillus paraplantarum OSY-TC318, a Producer of the novel lantibiotic Paraplantaracin TC318.</title>
        <authorList>
            <person name="Hussein W.E."/>
            <person name="Huang E."/>
            <person name="Yousef A.E."/>
        </authorList>
    </citation>
    <scope>NUCLEOTIDE SEQUENCE [LARGE SCALE GENOMIC DNA]</scope>
    <source>
        <strain evidence="3 6">OSY-TC318</strain>
    </source>
</reference>
<dbReference type="Proteomes" id="UP000292648">
    <property type="component" value="Unassembled WGS sequence"/>
</dbReference>
<dbReference type="Proteomes" id="UP000277896">
    <property type="component" value="Chromosome"/>
</dbReference>
<reference evidence="1 5" key="2">
    <citation type="submission" date="2018-10" db="EMBL/GenBank/DDBJ databases">
        <title>Genome seuquencing of Lactobacillus species.</title>
        <authorList>
            <person name="Baek C."/>
            <person name="Yi H."/>
        </authorList>
    </citation>
    <scope>NUCLEOTIDE SEQUENCE [LARGE SCALE GENOMIC DNA]</scope>
    <source>
        <strain evidence="1 5">DSM 10667</strain>
    </source>
</reference>
<dbReference type="RefSeq" id="WP_021731365.1">
    <property type="nucleotide sequence ID" value="NZ_AVAI01000117.1"/>
</dbReference>
<accession>A0A2I9DSB6</accession>
<dbReference type="EMBL" id="BDOR01000018">
    <property type="protein sequence ID" value="GBF02965.1"/>
    <property type="molecule type" value="Genomic_DNA"/>
</dbReference>
<evidence type="ECO:0000313" key="1">
    <source>
        <dbReference type="EMBL" id="AYJ38335.1"/>
    </source>
</evidence>
<evidence type="ECO:0000313" key="2">
    <source>
        <dbReference type="EMBL" id="GBF02965.1"/>
    </source>
</evidence>
<evidence type="ECO:0008006" key="7">
    <source>
        <dbReference type="Google" id="ProtNLM"/>
    </source>
</evidence>
<dbReference type="EMBL" id="CP032744">
    <property type="protein sequence ID" value="AYJ38335.1"/>
    <property type="molecule type" value="Genomic_DNA"/>
</dbReference>
<dbReference type="InterPro" id="IPR027417">
    <property type="entry name" value="P-loop_NTPase"/>
</dbReference>
<dbReference type="SUPFAM" id="SSF52540">
    <property type="entry name" value="P-loop containing nucleoside triphosphate hydrolases"/>
    <property type="match status" value="1"/>
</dbReference>
<name>A0A2I9DSB6_9LACO</name>
<sequence length="218" mass="24831">MRKQPQTLVIGGTQAASGKSLLTLALANVLTNWGTSVTIVNCNYQTVTWRTIQKRRWHEWQSDIRTTNELDDFWLALQGVQTDYLLIDLESTGPKHDNYTWLLNECWLPLAHQIILTYSAETDISTLLYQDLGALQFSMEYTVTKPKIYTVLNRYPAPIAVRAAMPASELVPFHRQFQTRHAEFAAMDLQPLGMLTDARQHPEQVLTDATQILTKLVA</sequence>
<evidence type="ECO:0000313" key="3">
    <source>
        <dbReference type="EMBL" id="TBX45355.1"/>
    </source>
</evidence>
<proteinExistence type="predicted"/>
<evidence type="ECO:0000313" key="5">
    <source>
        <dbReference type="Proteomes" id="UP000277896"/>
    </source>
</evidence>